<dbReference type="SUPFAM" id="SSF89562">
    <property type="entry name" value="RraA-like"/>
    <property type="match status" value="1"/>
</dbReference>
<dbReference type="Proteomes" id="UP001281203">
    <property type="component" value="Unassembled WGS sequence"/>
</dbReference>
<dbReference type="InterPro" id="IPR005493">
    <property type="entry name" value="RraA/RraA-like"/>
</dbReference>
<name>A0ABU3X3U6_9EURY</name>
<accession>A0ABU3X3U6</accession>
<keyword evidence="2" id="KW-1185">Reference proteome</keyword>
<sequence>MTTPDTYTDQIISKIKRNRISSTEVADCLGKTGNVPGVLPLNYGHFCVGQVRWTYALNESNWEFHRQITDVDEGEILFVEPFNCSDRAIFGSLVSKYLILYQQAAGIVVQGYLRDIPHLRKENWPIWCFGGTPIGCFNRKNETDLDPALIHERCERYNGAIAVCDDSGVIIIPKDHINQEFLEKLDWIEEQEDIWFDCIDRLKWNTYDTVCLKKYQERKQ</sequence>
<dbReference type="EMBL" id="WBKO01000002">
    <property type="protein sequence ID" value="MDV2482611.1"/>
    <property type="molecule type" value="Genomic_DNA"/>
</dbReference>
<dbReference type="RefSeq" id="WP_317065718.1">
    <property type="nucleotide sequence ID" value="NZ_WBKO01000002.1"/>
</dbReference>
<proteinExistence type="predicted"/>
<reference evidence="1 2" key="1">
    <citation type="submission" date="2019-10" db="EMBL/GenBank/DDBJ databases">
        <title>Isolation and characterization of Methanoculleus sp. Wushi-C6 from a hot spring well.</title>
        <authorList>
            <person name="Chen S.-C."/>
            <person name="Lan Z.-H."/>
            <person name="You Y.-T."/>
            <person name="Lai M.-C."/>
        </authorList>
    </citation>
    <scope>NUCLEOTIDE SEQUENCE [LARGE SCALE GENOMIC DNA]</scope>
    <source>
        <strain evidence="1 2">Wushi-C6</strain>
    </source>
</reference>
<dbReference type="Pfam" id="PF03737">
    <property type="entry name" value="RraA-like"/>
    <property type="match status" value="1"/>
</dbReference>
<evidence type="ECO:0000313" key="2">
    <source>
        <dbReference type="Proteomes" id="UP001281203"/>
    </source>
</evidence>
<organism evidence="1 2">
    <name type="scientific">Methanoculleus caldifontis</name>
    <dbReference type="NCBI Taxonomy" id="2651577"/>
    <lineage>
        <taxon>Archaea</taxon>
        <taxon>Methanobacteriati</taxon>
        <taxon>Methanobacteriota</taxon>
        <taxon>Stenosarchaea group</taxon>
        <taxon>Methanomicrobia</taxon>
        <taxon>Methanomicrobiales</taxon>
        <taxon>Methanomicrobiaceae</taxon>
        <taxon>Methanoculleus</taxon>
    </lineage>
</organism>
<gene>
    <name evidence="1" type="ORF">F8E02_11475</name>
</gene>
<protein>
    <submittedName>
        <fullName evidence="1">RraA family protein</fullName>
    </submittedName>
</protein>
<dbReference type="InterPro" id="IPR036704">
    <property type="entry name" value="RraA/RraA-like_sf"/>
</dbReference>
<dbReference type="Gene3D" id="3.50.30.40">
    <property type="entry name" value="Ribonuclease E inhibitor RraA/RraA-like"/>
    <property type="match status" value="1"/>
</dbReference>
<comment type="caution">
    <text evidence="1">The sequence shown here is derived from an EMBL/GenBank/DDBJ whole genome shotgun (WGS) entry which is preliminary data.</text>
</comment>
<evidence type="ECO:0000313" key="1">
    <source>
        <dbReference type="EMBL" id="MDV2482611.1"/>
    </source>
</evidence>